<keyword evidence="5" id="KW-0210">Decarboxylase</keyword>
<evidence type="ECO:0000256" key="13">
    <source>
        <dbReference type="SAM" id="Phobius"/>
    </source>
</evidence>
<evidence type="ECO:0000313" key="14">
    <source>
        <dbReference type="EMBL" id="JAG54350.1"/>
    </source>
</evidence>
<keyword evidence="9" id="KW-1208">Phospholipid metabolism</keyword>
<evidence type="ECO:0000256" key="2">
    <source>
        <dbReference type="ARBA" id="ARBA00005189"/>
    </source>
</evidence>
<dbReference type="GO" id="GO:0004609">
    <property type="term" value="F:phosphatidylserine decarboxylase activity"/>
    <property type="evidence" value="ECO:0007669"/>
    <property type="project" value="UniProtKB-EC"/>
</dbReference>
<evidence type="ECO:0000256" key="8">
    <source>
        <dbReference type="ARBA" id="ARBA00023239"/>
    </source>
</evidence>
<evidence type="ECO:0000256" key="6">
    <source>
        <dbReference type="ARBA" id="ARBA00023098"/>
    </source>
</evidence>
<keyword evidence="8" id="KW-0456">Lyase</keyword>
<dbReference type="GO" id="GO:0006646">
    <property type="term" value="P:phosphatidylethanolamine biosynthetic process"/>
    <property type="evidence" value="ECO:0007669"/>
    <property type="project" value="UniProtKB-UniPathway"/>
</dbReference>
<protein>
    <recommendedName>
        <fullName evidence="3">phosphatidylserine decarboxylase</fullName>
        <ecNumber evidence="3">4.1.1.65</ecNumber>
    </recommendedName>
</protein>
<dbReference type="InterPro" id="IPR033177">
    <property type="entry name" value="PSD-B"/>
</dbReference>
<evidence type="ECO:0000256" key="11">
    <source>
        <dbReference type="ARBA" id="ARBA00024326"/>
    </source>
</evidence>
<dbReference type="GO" id="GO:0005739">
    <property type="term" value="C:mitochondrion"/>
    <property type="evidence" value="ECO:0007669"/>
    <property type="project" value="TreeGrafter"/>
</dbReference>
<keyword evidence="7" id="KW-0594">Phospholipid biosynthesis</keyword>
<name>A0A0K8SNF2_LYGHE</name>
<comment type="cofactor">
    <cofactor evidence="1">
        <name>pyruvate</name>
        <dbReference type="ChEBI" id="CHEBI:15361"/>
    </cofactor>
</comment>
<organism evidence="14">
    <name type="scientific">Lygus hesperus</name>
    <name type="common">Western plant bug</name>
    <dbReference type="NCBI Taxonomy" id="30085"/>
    <lineage>
        <taxon>Eukaryota</taxon>
        <taxon>Metazoa</taxon>
        <taxon>Ecdysozoa</taxon>
        <taxon>Arthropoda</taxon>
        <taxon>Hexapoda</taxon>
        <taxon>Insecta</taxon>
        <taxon>Pterygota</taxon>
        <taxon>Neoptera</taxon>
        <taxon>Paraneoptera</taxon>
        <taxon>Hemiptera</taxon>
        <taxon>Heteroptera</taxon>
        <taxon>Panheteroptera</taxon>
        <taxon>Cimicomorpha</taxon>
        <taxon>Miridae</taxon>
        <taxon>Mirini</taxon>
        <taxon>Lygus</taxon>
    </lineage>
</organism>
<keyword evidence="4" id="KW-0444">Lipid biosynthesis</keyword>
<evidence type="ECO:0000256" key="10">
    <source>
        <dbReference type="ARBA" id="ARBA00023317"/>
    </source>
</evidence>
<dbReference type="Pfam" id="PF02666">
    <property type="entry name" value="PS_Dcarbxylase"/>
    <property type="match status" value="1"/>
</dbReference>
<comment type="pathway">
    <text evidence="11">Phospholipid metabolism; phosphatidylethanolamine biosynthesis.</text>
</comment>
<evidence type="ECO:0000256" key="9">
    <source>
        <dbReference type="ARBA" id="ARBA00023264"/>
    </source>
</evidence>
<keyword evidence="10" id="KW-0670">Pyruvate</keyword>
<evidence type="ECO:0000256" key="3">
    <source>
        <dbReference type="ARBA" id="ARBA00012243"/>
    </source>
</evidence>
<keyword evidence="13" id="KW-1133">Transmembrane helix</keyword>
<dbReference type="UniPathway" id="UPA00558"/>
<comment type="function">
    <text evidence="12">Catalyzes the formation of phosphatidylethanolamine (PtdEtn) from phosphatidylserine (PtdSer). Plays a central role in phospholipid metabolism and in the interorganelle trafficking of phosphatidylserine. May be involved in lipid droplet biogenesis at the endoplasmic reticulum membrane.</text>
</comment>
<dbReference type="InterPro" id="IPR003817">
    <property type="entry name" value="PS_Dcarbxylase"/>
</dbReference>
<proteinExistence type="predicted"/>
<reference evidence="14" key="1">
    <citation type="submission" date="2014-09" db="EMBL/GenBank/DDBJ databases">
        <authorList>
            <person name="Magalhaes I.L.F."/>
            <person name="Oliveira U."/>
            <person name="Santos F.R."/>
            <person name="Vidigal T.H.D.A."/>
            <person name="Brescovit A.D."/>
            <person name="Santos A.J."/>
        </authorList>
    </citation>
    <scope>NUCLEOTIDE SEQUENCE</scope>
</reference>
<evidence type="ECO:0000256" key="1">
    <source>
        <dbReference type="ARBA" id="ARBA00001928"/>
    </source>
</evidence>
<dbReference type="PANTHER" id="PTHR10067">
    <property type="entry name" value="PHOSPHATIDYLSERINE DECARBOXYLASE"/>
    <property type="match status" value="1"/>
</dbReference>
<evidence type="ECO:0000256" key="12">
    <source>
        <dbReference type="ARBA" id="ARBA00045136"/>
    </source>
</evidence>
<keyword evidence="6" id="KW-0443">Lipid metabolism</keyword>
<comment type="pathway">
    <text evidence="2">Lipid metabolism.</text>
</comment>
<dbReference type="EC" id="4.1.1.65" evidence="3"/>
<sequence length="244" mass="28814">MSRSSYAFWSFLTFYFFQTVYLVFYVLRSSKYFLMKIVCLQTSSCKITVLVYKSLPFRWMSRSFGKLTEVHLPTTLRYYIYSLYAFKTGVNKNEIPLELHDYETLMEFFTRALKPGVRPIASCDIVSPADGTMCHCGMVDNFEIEQVKNVRYSIKKFLGELNTKCEDINKNKIDLPPPYNLSEIPEDGTWEQYKKSILHNPDNELYQCVIYLSPGDYHRFHSPVDWKVNFRRHFCGELFSVNPF</sequence>
<evidence type="ECO:0000256" key="4">
    <source>
        <dbReference type="ARBA" id="ARBA00022516"/>
    </source>
</evidence>
<keyword evidence="13" id="KW-0812">Transmembrane</keyword>
<accession>A0A0K8SNF2</accession>
<dbReference type="EMBL" id="GBRD01011474">
    <property type="protein sequence ID" value="JAG54350.1"/>
    <property type="molecule type" value="Transcribed_RNA"/>
</dbReference>
<keyword evidence="13" id="KW-0472">Membrane</keyword>
<feature type="transmembrane region" description="Helical" evidence="13">
    <location>
        <begin position="6"/>
        <end position="27"/>
    </location>
</feature>
<evidence type="ECO:0000256" key="5">
    <source>
        <dbReference type="ARBA" id="ARBA00022793"/>
    </source>
</evidence>
<dbReference type="AlphaFoldDB" id="A0A0K8SNF2"/>
<dbReference type="NCBIfam" id="TIGR00163">
    <property type="entry name" value="PS_decarb"/>
    <property type="match status" value="1"/>
</dbReference>
<dbReference type="PANTHER" id="PTHR10067:SF6">
    <property type="entry name" value="PHOSPHATIDYLSERINE DECARBOXYLASE PROENZYME, MITOCHONDRIAL"/>
    <property type="match status" value="1"/>
</dbReference>
<evidence type="ECO:0000256" key="7">
    <source>
        <dbReference type="ARBA" id="ARBA00023209"/>
    </source>
</evidence>